<dbReference type="Proteomes" id="UP000008553">
    <property type="component" value="Unassembled WGS sequence"/>
</dbReference>
<accession>Q7RTD5</accession>
<reference evidence="1 2" key="1">
    <citation type="journal article" date="2002" name="Nature">
        <title>Genome sequence and comparative analysis of the model rodent malaria parasite Plasmodium yoelii yoelii.</title>
        <authorList>
            <person name="Carlton J.M."/>
            <person name="Angiuoli S.V."/>
            <person name="Suh B.B."/>
            <person name="Kooij T.W."/>
            <person name="Pertea M."/>
            <person name="Silva J.C."/>
            <person name="Ermolaeva M.D."/>
            <person name="Allen J.E."/>
            <person name="Selengut J.D."/>
            <person name="Koo H.L."/>
            <person name="Peterson J.D."/>
            <person name="Pop M."/>
            <person name="Kosack D.S."/>
            <person name="Shumway M.F."/>
            <person name="Bidwell S.L."/>
            <person name="Shallom S.J."/>
            <person name="van Aken S.E."/>
            <person name="Riedmuller S.B."/>
            <person name="Feldblyum T.V."/>
            <person name="Cho J.K."/>
            <person name="Quackenbush J."/>
            <person name="Sedegah M."/>
            <person name="Shoaibi A."/>
            <person name="Cummings L.M."/>
            <person name="Florens L."/>
            <person name="Yates J.R."/>
            <person name="Raine J.D."/>
            <person name="Sinden R.E."/>
            <person name="Harris M.A."/>
            <person name="Cunningham D.A."/>
            <person name="Preiser P.R."/>
            <person name="Bergman L.W."/>
            <person name="Vaidya A.B."/>
            <person name="van Lin L.H."/>
            <person name="Janse C.J."/>
            <person name="Waters A.P."/>
            <person name="Smith H.O."/>
            <person name="White O.R."/>
            <person name="Salzberg S.L."/>
            <person name="Venter J.C."/>
            <person name="Fraser C.M."/>
            <person name="Hoffman S.L."/>
            <person name="Gardner M.J."/>
            <person name="Carucci D.J."/>
        </authorList>
    </citation>
    <scope>NUCLEOTIDE SEQUENCE [LARGE SCALE GENOMIC DNA]</scope>
    <source>
        <strain evidence="1 2">17XNL</strain>
    </source>
</reference>
<dbReference type="EMBL" id="AABL01000014">
    <property type="protein sequence ID" value="EAA16430.1"/>
    <property type="molecule type" value="Genomic_DNA"/>
</dbReference>
<dbReference type="InParanoid" id="Q7RTD5"/>
<proteinExistence type="predicted"/>
<organism evidence="1 2">
    <name type="scientific">Plasmodium yoelii yoelii</name>
    <dbReference type="NCBI Taxonomy" id="73239"/>
    <lineage>
        <taxon>Eukaryota</taxon>
        <taxon>Sar</taxon>
        <taxon>Alveolata</taxon>
        <taxon>Apicomplexa</taxon>
        <taxon>Aconoidasida</taxon>
        <taxon>Haemosporida</taxon>
        <taxon>Plasmodiidae</taxon>
        <taxon>Plasmodium</taxon>
        <taxon>Plasmodium (Vinckeia)</taxon>
    </lineage>
</organism>
<protein>
    <submittedName>
        <fullName evidence="1">Uncharacterized protein</fullName>
    </submittedName>
</protein>
<name>Q7RTD5_PLAYO</name>
<dbReference type="AlphaFoldDB" id="Q7RTD5"/>
<keyword evidence="2" id="KW-1185">Reference proteome</keyword>
<gene>
    <name evidence="1" type="ORF">PY00059</name>
</gene>
<dbReference type="PaxDb" id="73239-Q7RTD5"/>
<sequence>MQVGTYPTRNFATFGPEPAIFKFDWHFTSNYTLFDTFATVLFTIFSKFFSSFPHGTIHYQLLLY</sequence>
<evidence type="ECO:0000313" key="1">
    <source>
        <dbReference type="EMBL" id="EAA16430.1"/>
    </source>
</evidence>
<comment type="caution">
    <text evidence="1">The sequence shown here is derived from an EMBL/GenBank/DDBJ whole genome shotgun (WGS) entry which is preliminary data.</text>
</comment>
<evidence type="ECO:0000313" key="2">
    <source>
        <dbReference type="Proteomes" id="UP000008553"/>
    </source>
</evidence>